<feature type="region of interest" description="Disordered" evidence="1">
    <location>
        <begin position="1"/>
        <end position="39"/>
    </location>
</feature>
<feature type="compositionally biased region" description="Acidic residues" evidence="1">
    <location>
        <begin position="1"/>
        <end position="17"/>
    </location>
</feature>
<accession>A0ABN9PFI0</accession>
<comment type="caution">
    <text evidence="2">The sequence shown here is derived from an EMBL/GenBank/DDBJ whole genome shotgun (WGS) entry which is preliminary data.</text>
</comment>
<name>A0ABN9PFI0_9DINO</name>
<dbReference type="Proteomes" id="UP001189429">
    <property type="component" value="Unassembled WGS sequence"/>
</dbReference>
<evidence type="ECO:0000313" key="2">
    <source>
        <dbReference type="EMBL" id="CAK0788897.1"/>
    </source>
</evidence>
<keyword evidence="3" id="KW-1185">Reference proteome</keyword>
<reference evidence="2" key="1">
    <citation type="submission" date="2023-10" db="EMBL/GenBank/DDBJ databases">
        <authorList>
            <person name="Chen Y."/>
            <person name="Shah S."/>
            <person name="Dougan E. K."/>
            <person name="Thang M."/>
            <person name="Chan C."/>
        </authorList>
    </citation>
    <scope>NUCLEOTIDE SEQUENCE [LARGE SCALE GENOMIC DNA]</scope>
</reference>
<protein>
    <submittedName>
        <fullName evidence="2">Uncharacterized protein</fullName>
    </submittedName>
</protein>
<evidence type="ECO:0000256" key="1">
    <source>
        <dbReference type="SAM" id="MobiDB-lite"/>
    </source>
</evidence>
<dbReference type="EMBL" id="CAUYUJ010000135">
    <property type="protein sequence ID" value="CAK0788897.1"/>
    <property type="molecule type" value="Genomic_DNA"/>
</dbReference>
<proteinExistence type="predicted"/>
<gene>
    <name evidence="2" type="ORF">PCOR1329_LOCUS619</name>
</gene>
<evidence type="ECO:0000313" key="3">
    <source>
        <dbReference type="Proteomes" id="UP001189429"/>
    </source>
</evidence>
<organism evidence="2 3">
    <name type="scientific">Prorocentrum cordatum</name>
    <dbReference type="NCBI Taxonomy" id="2364126"/>
    <lineage>
        <taxon>Eukaryota</taxon>
        <taxon>Sar</taxon>
        <taxon>Alveolata</taxon>
        <taxon>Dinophyceae</taxon>
        <taxon>Prorocentrales</taxon>
        <taxon>Prorocentraceae</taxon>
        <taxon>Prorocentrum</taxon>
    </lineage>
</organism>
<sequence>MVAEEGEEEKEEEEEEGIAGAARRGGRGCVPRTRHGETGRAILASRRDFKDRGWPVEVRPQTRPAWVEKPRSNLPERAACLETPFCWAGSGARAGMGARAHALVP</sequence>